<dbReference type="SUPFAM" id="SSF57184">
    <property type="entry name" value="Growth factor receptor domain"/>
    <property type="match status" value="1"/>
</dbReference>
<dbReference type="EMBL" id="JBDJPC010000013">
    <property type="protein sequence ID" value="KAL1488905.1"/>
    <property type="molecule type" value="Genomic_DNA"/>
</dbReference>
<keyword evidence="4" id="KW-0732">Signal</keyword>
<feature type="compositionally biased region" description="Polar residues" evidence="10">
    <location>
        <begin position="89"/>
        <end position="105"/>
    </location>
</feature>
<dbReference type="PROSITE" id="PS01187">
    <property type="entry name" value="EGF_CA"/>
    <property type="match status" value="1"/>
</dbReference>
<dbReference type="InterPro" id="IPR001881">
    <property type="entry name" value="EGF-like_Ca-bd_dom"/>
</dbReference>
<keyword evidence="2" id="KW-1003">Cell membrane</keyword>
<gene>
    <name evidence="14" type="ORF">ABEB36_014692</name>
</gene>
<evidence type="ECO:0000256" key="11">
    <source>
        <dbReference type="SAM" id="Phobius"/>
    </source>
</evidence>
<dbReference type="FunFam" id="2.10.25.10:FF:000038">
    <property type="entry name" value="Fibrillin 2"/>
    <property type="match status" value="1"/>
</dbReference>
<dbReference type="PROSITE" id="PS00022">
    <property type="entry name" value="EGF_1"/>
    <property type="match status" value="1"/>
</dbReference>
<reference evidence="14 15" key="1">
    <citation type="submission" date="2024-05" db="EMBL/GenBank/DDBJ databases">
        <title>Genetic variation in Jamaican populations of the coffee berry borer (Hypothenemus hampei).</title>
        <authorList>
            <person name="Errbii M."/>
            <person name="Myrie A."/>
        </authorList>
    </citation>
    <scope>NUCLEOTIDE SEQUENCE [LARGE SCALE GENOMIC DNA]</scope>
    <source>
        <strain evidence="14">JA-Hopewell-2020-01-JO</strain>
        <tissue evidence="14">Whole body</tissue>
    </source>
</reference>
<dbReference type="InterPro" id="IPR009030">
    <property type="entry name" value="Growth_fac_rcpt_cys_sf"/>
</dbReference>
<dbReference type="PROSITE" id="PS00010">
    <property type="entry name" value="ASX_HYDROXYL"/>
    <property type="match status" value="1"/>
</dbReference>
<evidence type="ECO:0000256" key="10">
    <source>
        <dbReference type="SAM" id="MobiDB-lite"/>
    </source>
</evidence>
<dbReference type="Gene3D" id="2.10.25.10">
    <property type="entry name" value="Laminin"/>
    <property type="match status" value="1"/>
</dbReference>
<feature type="region of interest" description="Disordered" evidence="10">
    <location>
        <begin position="952"/>
        <end position="988"/>
    </location>
</feature>
<feature type="disulfide bond" evidence="9">
    <location>
        <begin position="1523"/>
        <end position="1532"/>
    </location>
</feature>
<evidence type="ECO:0000256" key="9">
    <source>
        <dbReference type="PROSITE-ProRule" id="PRU00076"/>
    </source>
</evidence>
<keyword evidence="11" id="KW-1133">Transmembrane helix</keyword>
<dbReference type="SMART" id="SM00181">
    <property type="entry name" value="EGF"/>
    <property type="match status" value="2"/>
</dbReference>
<evidence type="ECO:0000259" key="13">
    <source>
        <dbReference type="PROSITE" id="PS50026"/>
    </source>
</evidence>
<feature type="compositionally biased region" description="Basic residues" evidence="10">
    <location>
        <begin position="957"/>
        <end position="968"/>
    </location>
</feature>
<organism evidence="14 15">
    <name type="scientific">Hypothenemus hampei</name>
    <name type="common">Coffee berry borer</name>
    <dbReference type="NCBI Taxonomy" id="57062"/>
    <lineage>
        <taxon>Eukaryota</taxon>
        <taxon>Metazoa</taxon>
        <taxon>Ecdysozoa</taxon>
        <taxon>Arthropoda</taxon>
        <taxon>Hexapoda</taxon>
        <taxon>Insecta</taxon>
        <taxon>Pterygota</taxon>
        <taxon>Neoptera</taxon>
        <taxon>Endopterygota</taxon>
        <taxon>Coleoptera</taxon>
        <taxon>Polyphaga</taxon>
        <taxon>Cucujiformia</taxon>
        <taxon>Curculionidae</taxon>
        <taxon>Scolytinae</taxon>
        <taxon>Hypothenemus</taxon>
    </lineage>
</organism>
<evidence type="ECO:0000313" key="14">
    <source>
        <dbReference type="EMBL" id="KAL1488905.1"/>
    </source>
</evidence>
<dbReference type="PANTHER" id="PTHR24037:SF11">
    <property type="entry name" value="MUCIN-2-LIKE"/>
    <property type="match status" value="1"/>
</dbReference>
<keyword evidence="7 9" id="KW-1015">Disulfide bond</keyword>
<evidence type="ECO:0000256" key="8">
    <source>
        <dbReference type="ARBA" id="ARBA00023180"/>
    </source>
</evidence>
<dbReference type="InterPro" id="IPR036364">
    <property type="entry name" value="SEA_dom_sf"/>
</dbReference>
<dbReference type="Proteomes" id="UP001566132">
    <property type="component" value="Unassembled WGS sequence"/>
</dbReference>
<dbReference type="InterPro" id="IPR000082">
    <property type="entry name" value="SEA_dom"/>
</dbReference>
<dbReference type="PANTHER" id="PTHR24037">
    <property type="entry name" value="HEART DEVELOPMENT PROTEIN WITH EGF-LIKE DOMAINS 1"/>
    <property type="match status" value="1"/>
</dbReference>
<keyword evidence="5" id="KW-0677">Repeat</keyword>
<comment type="subcellular location">
    <subcellularLocation>
        <location evidence="1">Cell membrane</location>
    </subcellularLocation>
</comment>
<evidence type="ECO:0008006" key="16">
    <source>
        <dbReference type="Google" id="ProtNLM"/>
    </source>
</evidence>
<dbReference type="CDD" id="cd00054">
    <property type="entry name" value="EGF_CA"/>
    <property type="match status" value="1"/>
</dbReference>
<dbReference type="InterPro" id="IPR000152">
    <property type="entry name" value="EGF-type_Asp/Asn_hydroxyl_site"/>
</dbReference>
<dbReference type="GO" id="GO:0005886">
    <property type="term" value="C:plasma membrane"/>
    <property type="evidence" value="ECO:0007669"/>
    <property type="project" value="UniProtKB-SubCell"/>
</dbReference>
<keyword evidence="11" id="KW-0812">Transmembrane</keyword>
<name>A0ABD1E3I0_HYPHA</name>
<evidence type="ECO:0000256" key="5">
    <source>
        <dbReference type="ARBA" id="ARBA00022737"/>
    </source>
</evidence>
<dbReference type="InterPro" id="IPR000742">
    <property type="entry name" value="EGF"/>
</dbReference>
<feature type="transmembrane region" description="Helical" evidence="11">
    <location>
        <begin position="1538"/>
        <end position="1563"/>
    </location>
</feature>
<sequence length="1895" mass="211477">MASLGSAQTTLEGSFSSSKPNVITGSTIVFVDDDPFANLATPTLNKISSTQIKTSLGSLLASEVVKETKVDIVTSKIKRQKNKSKNKAPSPTKTLSQVESTNSNEMDIKKLNKKPTQGKISVKQPSSSATDLLGLGSININTLQVLTPVLNAMAGYIDKNLKGNRRNDVNHTNERTPQITQNKKDTIVPVTEVQNRSPVYIPVGGAVGDDFEIAESQNIATFEWNDPPGHGMVKQEAPLLGNNGIPISPGDIITANSDVIVGKPGRVGPRLPPSIPLHQDASNEVPLGMKPPPLPEKQSKTRKTNTRLHIPLLNDQIPSAQMNVIHAPNKDDYVGPPPPPRQTQEKLRGEKRKHIPLNFARPNNNVVIRNPPTTTKPNLQDISSDFTNNQLIYNQQPVVVPSIPIVLPEVVERSTGQPLLVQLQPSQVAFVNIPFNRTTALIYGGSTETHHNGQYFDDPSPYPEPEFNGFKNNVQVQLPQIYQQENTPQVNQKQVSGVIKVGPYVQMVNRVKLEPSRINNNAEVNVNAPPISFGSSEQNALKQIHGIKNAQESPKISLSFQNSSLDRPSSHKILLSQEILNPPPLRNNPHVETYNHEDKKQVPYRINSKPKYPYPPKRVLRPRPTKLPAGISQFMAPPPLDKKLRPSSYASEYLPETHPVHNTQHPEDFNKKEILFEDHHLEDDLANEDGEVVQESNIQPLRPGEIPLEVLRRESTTTERVPDLIKFPDRFANSTHVRFPYKEYARPEILHERPPHLSQKQHSRPQFIQFQHDYNSEISMHRPELQLQTEENNLLVSQTLTTKGLTSTTTAKQRVHSSSTEKPILIFIDENGPKQPNQFFHKNPRPKVTSLPIDPQTKTSITEKPPQSVMTTPSLELSQEINNMEVLHPPPMEVPSVSMEPPKINESPSTPFETASPTKATTEIVIGMNPPPMVSSTHKPVYSLEVDVPKEPTTYRPRVRPSFRRPSSRRTTVGTTTKAPTPSTTTRRPTAYQNYLKTTRNNPKLRITPSPTVKTVTLPSLEVIVGEPQVFHKKEQVKIPVRTSEESTPALPPMTTVQEILKPVHHAGNEVKIMDDLSRTTVEESRLLPTRYITHTKTLTVTITKTSVIKTDGGPPSTLTILVTKTEKSYIVDTVTEFHTLLKPTSIVETVTTTVEKDKPLLYLKDIYKSTYPYLVTPTATAEIPKVTEHHLVSSHDEDDSLEEFIIKESDRIQDETNKFEDNESIFVVMTDKNKGAVIKMPPPNSEEDVVPNRDEVQENDVNNVLIAGILSANHPEPIEEKNQEKCSPDCKPSRNELCQKVKGIMRCVCRPGFARMFPDRPCNPTYTYSLNVTLDKIGKTRVKYSPKLQVENTTEFVLLARKVHESLDRMVMQSDLRDIFHGVHISSFYPSDHNDIISEFYLQLSENIDEVRMTDIFKKYLRNSNYSLGGTEVVASSRTVDDLKVHDFNECTNARFHDCSENAQCFNLRGTYTCSCREGYSDLSENMLYPGRVCSADQVGCEKCNYHGACYTRGSDEILCECFHWYSGERCHINLKVLLIGLVTLGTILFALLLVCIIMVCARKKPRKKSAVSGTIAFLPQRNGHTTSNGTLDRRAMIEDCSSEDSRSDTNSVPPYVQQKHHSTKLKPPPAKGALKKVSMTSVEHSEPAIIFPDQKDRSLTVMIPRAKYHPAPPNATNLSNYTTFEARNSNGVPSISTEAKLLSYLDAGPSPSKSDSKRKFSNAVSEQLIEEQSTSRKTSGALISAGFEVSATVINNMGTLGTTCGTEADRSENATLIQKISADLLSTADTSSQFNTLRKSLVDDELESNKSSNWMDIPNRISTISEARSYDETTIPPPMKSFTRSEYDTKSLQQQTDEAHTMAERDLGSTFLLPHTHLYKPDRGSDISGFESL</sequence>
<protein>
    <recommendedName>
        <fullName evidence="16">63 kDa sperm flagellar membrane protein</fullName>
    </recommendedName>
</protein>
<feature type="domain" description="EGF-like" evidence="13">
    <location>
        <begin position="1448"/>
        <end position="1486"/>
    </location>
</feature>
<dbReference type="InterPro" id="IPR018097">
    <property type="entry name" value="EGF_Ca-bd_CS"/>
</dbReference>
<evidence type="ECO:0000256" key="4">
    <source>
        <dbReference type="ARBA" id="ARBA00022729"/>
    </source>
</evidence>
<evidence type="ECO:0000256" key="3">
    <source>
        <dbReference type="ARBA" id="ARBA00022536"/>
    </source>
</evidence>
<feature type="region of interest" description="Disordered" evidence="10">
    <location>
        <begin position="329"/>
        <end position="349"/>
    </location>
</feature>
<feature type="domain" description="EGF-like" evidence="13">
    <location>
        <begin position="1498"/>
        <end position="1533"/>
    </location>
</feature>
<feature type="region of interest" description="Disordered" evidence="10">
    <location>
        <begin position="580"/>
        <end position="622"/>
    </location>
</feature>
<feature type="region of interest" description="Disordered" evidence="10">
    <location>
        <begin position="270"/>
        <end position="303"/>
    </location>
</feature>
<feature type="domain" description="SEA" evidence="12">
    <location>
        <begin position="1325"/>
        <end position="1446"/>
    </location>
</feature>
<evidence type="ECO:0000256" key="7">
    <source>
        <dbReference type="ARBA" id="ARBA00023157"/>
    </source>
</evidence>
<comment type="caution">
    <text evidence="9">Lacks conserved residue(s) required for the propagation of feature annotation.</text>
</comment>
<feature type="compositionally biased region" description="Low complexity" evidence="10">
    <location>
        <begin position="969"/>
        <end position="988"/>
    </location>
</feature>
<dbReference type="PROSITE" id="PS50026">
    <property type="entry name" value="EGF_3"/>
    <property type="match status" value="2"/>
</dbReference>
<dbReference type="SUPFAM" id="SSF82671">
    <property type="entry name" value="SEA domain"/>
    <property type="match status" value="1"/>
</dbReference>
<proteinExistence type="predicted"/>
<feature type="region of interest" description="Disordered" evidence="10">
    <location>
        <begin position="78"/>
        <end position="108"/>
    </location>
</feature>
<dbReference type="Pfam" id="PF07645">
    <property type="entry name" value="EGF_CA"/>
    <property type="match status" value="1"/>
</dbReference>
<evidence type="ECO:0000313" key="15">
    <source>
        <dbReference type="Proteomes" id="UP001566132"/>
    </source>
</evidence>
<evidence type="ECO:0000256" key="2">
    <source>
        <dbReference type="ARBA" id="ARBA00022475"/>
    </source>
</evidence>
<keyword evidence="6 11" id="KW-0472">Membrane</keyword>
<keyword evidence="8" id="KW-0325">Glycoprotein</keyword>
<keyword evidence="3 9" id="KW-0245">EGF-like domain</keyword>
<keyword evidence="15" id="KW-1185">Reference proteome</keyword>
<dbReference type="PROSITE" id="PS50024">
    <property type="entry name" value="SEA"/>
    <property type="match status" value="1"/>
</dbReference>
<accession>A0ABD1E3I0</accession>
<evidence type="ECO:0000259" key="12">
    <source>
        <dbReference type="PROSITE" id="PS50024"/>
    </source>
</evidence>
<dbReference type="SMART" id="SM00179">
    <property type="entry name" value="EGF_CA"/>
    <property type="match status" value="1"/>
</dbReference>
<comment type="caution">
    <text evidence="14">The sequence shown here is derived from an EMBL/GenBank/DDBJ whole genome shotgun (WGS) entry which is preliminary data.</text>
</comment>
<feature type="region of interest" description="Disordered" evidence="10">
    <location>
        <begin position="1601"/>
        <end position="1634"/>
    </location>
</feature>
<dbReference type="Pfam" id="PF01390">
    <property type="entry name" value="SEA"/>
    <property type="match status" value="1"/>
</dbReference>
<evidence type="ECO:0000256" key="1">
    <source>
        <dbReference type="ARBA" id="ARBA00004236"/>
    </source>
</evidence>
<evidence type="ECO:0000256" key="6">
    <source>
        <dbReference type="ARBA" id="ARBA00023136"/>
    </source>
</evidence>
<feature type="region of interest" description="Disordered" evidence="10">
    <location>
        <begin position="840"/>
        <end position="870"/>
    </location>
</feature>
<dbReference type="InterPro" id="IPR049883">
    <property type="entry name" value="NOTCH1_EGF-like"/>
</dbReference>